<dbReference type="PANTHER" id="PTHR33452:SF1">
    <property type="entry name" value="INNER MEMBRANE PROTEIN YPHA-RELATED"/>
    <property type="match status" value="1"/>
</dbReference>
<organism evidence="8 9">
    <name type="scientific">Octadecabacter dasysiphoniae</name>
    <dbReference type="NCBI Taxonomy" id="2909341"/>
    <lineage>
        <taxon>Bacteria</taxon>
        <taxon>Pseudomonadati</taxon>
        <taxon>Pseudomonadota</taxon>
        <taxon>Alphaproteobacteria</taxon>
        <taxon>Rhodobacterales</taxon>
        <taxon>Roseobacteraceae</taxon>
        <taxon>Octadecabacter</taxon>
    </lineage>
</organism>
<protein>
    <submittedName>
        <fullName evidence="8">DoxX family protein</fullName>
    </submittedName>
</protein>
<evidence type="ECO:0000256" key="1">
    <source>
        <dbReference type="ARBA" id="ARBA00004651"/>
    </source>
</evidence>
<feature type="transmembrane region" description="Helical" evidence="7">
    <location>
        <begin position="97"/>
        <end position="114"/>
    </location>
</feature>
<feature type="transmembrane region" description="Helical" evidence="7">
    <location>
        <begin position="46"/>
        <end position="65"/>
    </location>
</feature>
<dbReference type="Pfam" id="PF07681">
    <property type="entry name" value="DoxX"/>
    <property type="match status" value="1"/>
</dbReference>
<evidence type="ECO:0000256" key="2">
    <source>
        <dbReference type="ARBA" id="ARBA00006679"/>
    </source>
</evidence>
<feature type="transmembrane region" description="Helical" evidence="7">
    <location>
        <begin position="72"/>
        <end position="91"/>
    </location>
</feature>
<keyword evidence="6 7" id="KW-0472">Membrane</keyword>
<keyword evidence="9" id="KW-1185">Reference proteome</keyword>
<keyword evidence="5 7" id="KW-1133">Transmembrane helix</keyword>
<evidence type="ECO:0000256" key="6">
    <source>
        <dbReference type="ARBA" id="ARBA00023136"/>
    </source>
</evidence>
<dbReference type="PANTHER" id="PTHR33452">
    <property type="entry name" value="OXIDOREDUCTASE CATD-RELATED"/>
    <property type="match status" value="1"/>
</dbReference>
<keyword evidence="4 7" id="KW-0812">Transmembrane</keyword>
<keyword evidence="3" id="KW-1003">Cell membrane</keyword>
<gene>
    <name evidence="8" type="ORF">L0664_07620</name>
</gene>
<evidence type="ECO:0000313" key="9">
    <source>
        <dbReference type="Proteomes" id="UP001200557"/>
    </source>
</evidence>
<evidence type="ECO:0000256" key="3">
    <source>
        <dbReference type="ARBA" id="ARBA00022475"/>
    </source>
</evidence>
<reference evidence="8 9" key="1">
    <citation type="submission" date="2022-01" db="EMBL/GenBank/DDBJ databases">
        <title>Octadecabacter sp. nov., isolated from a marine alga.</title>
        <authorList>
            <person name="Jin M.S."/>
            <person name="Kim H.M."/>
            <person name="Han D.M."/>
            <person name="Jung J.J."/>
            <person name="Jeon C.O."/>
        </authorList>
    </citation>
    <scope>NUCLEOTIDE SEQUENCE [LARGE SCALE GENOMIC DNA]</scope>
    <source>
        <strain evidence="8 9">G9-8</strain>
    </source>
</reference>
<dbReference type="InterPro" id="IPR032808">
    <property type="entry name" value="DoxX"/>
</dbReference>
<evidence type="ECO:0000256" key="4">
    <source>
        <dbReference type="ARBA" id="ARBA00022692"/>
    </source>
</evidence>
<feature type="transmembrane region" description="Helical" evidence="7">
    <location>
        <begin position="12"/>
        <end position="31"/>
    </location>
</feature>
<evidence type="ECO:0000256" key="7">
    <source>
        <dbReference type="SAM" id="Phobius"/>
    </source>
</evidence>
<proteinExistence type="inferred from homology"/>
<dbReference type="InterPro" id="IPR051907">
    <property type="entry name" value="DoxX-like_oxidoreductase"/>
</dbReference>
<accession>A0ABS9CX00</accession>
<dbReference type="EMBL" id="JAKGAQ010000002">
    <property type="protein sequence ID" value="MCF2870929.1"/>
    <property type="molecule type" value="Genomic_DNA"/>
</dbReference>
<comment type="caution">
    <text evidence="8">The sequence shown here is derived from an EMBL/GenBank/DDBJ whole genome shotgun (WGS) entry which is preliminary data.</text>
</comment>
<dbReference type="Proteomes" id="UP001200557">
    <property type="component" value="Unassembled WGS sequence"/>
</dbReference>
<name>A0ABS9CX00_9RHOB</name>
<dbReference type="RefSeq" id="WP_235225056.1">
    <property type="nucleotide sequence ID" value="NZ_JAKGAQ010000002.1"/>
</dbReference>
<comment type="similarity">
    <text evidence="2">Belongs to the DoxX family.</text>
</comment>
<evidence type="ECO:0000313" key="8">
    <source>
        <dbReference type="EMBL" id="MCF2870929.1"/>
    </source>
</evidence>
<comment type="subcellular location">
    <subcellularLocation>
        <location evidence="1">Cell membrane</location>
        <topology evidence="1">Multi-pass membrane protein</topology>
    </subcellularLocation>
</comment>
<sequence length="141" mass="15259">MLCKITDLTEVLARFLLAAIFILAAVGKLSAPQETLQHMQNFGVPVFFYIPTILLELLGGFLLLIGLATRPVALGLAVFSVISGVVFHADFADQTQMVMFLKNLAIAGGLLMLAKHGAHQWAVDRKICRKLEAVQGISAII</sequence>
<evidence type="ECO:0000256" key="5">
    <source>
        <dbReference type="ARBA" id="ARBA00022989"/>
    </source>
</evidence>